<evidence type="ECO:0000313" key="3">
    <source>
        <dbReference type="Proteomes" id="UP000265520"/>
    </source>
</evidence>
<feature type="non-terminal residue" evidence="2">
    <location>
        <position position="1"/>
    </location>
</feature>
<dbReference type="EMBL" id="LXQA011042656">
    <property type="protein sequence ID" value="MCI82415.1"/>
    <property type="molecule type" value="Genomic_DNA"/>
</dbReference>
<evidence type="ECO:0000256" key="1">
    <source>
        <dbReference type="SAM" id="MobiDB-lite"/>
    </source>
</evidence>
<feature type="region of interest" description="Disordered" evidence="1">
    <location>
        <begin position="1"/>
        <end position="37"/>
    </location>
</feature>
<comment type="caution">
    <text evidence="2">The sequence shown here is derived from an EMBL/GenBank/DDBJ whole genome shotgun (WGS) entry which is preliminary data.</text>
</comment>
<reference evidence="2 3" key="1">
    <citation type="journal article" date="2018" name="Front. Plant Sci.">
        <title>Red Clover (Trifolium pratense) and Zigzag Clover (T. medium) - A Picture of Genomic Similarities and Differences.</title>
        <authorList>
            <person name="Dluhosova J."/>
            <person name="Istvanek J."/>
            <person name="Nedelnik J."/>
            <person name="Repkova J."/>
        </authorList>
    </citation>
    <scope>NUCLEOTIDE SEQUENCE [LARGE SCALE GENOMIC DNA]</scope>
    <source>
        <strain evidence="3">cv. 10/8</strain>
        <tissue evidence="2">Leaf</tissue>
    </source>
</reference>
<accession>A0A392V6E8</accession>
<dbReference type="Proteomes" id="UP000265520">
    <property type="component" value="Unassembled WGS sequence"/>
</dbReference>
<organism evidence="2 3">
    <name type="scientific">Trifolium medium</name>
    <dbReference type="NCBI Taxonomy" id="97028"/>
    <lineage>
        <taxon>Eukaryota</taxon>
        <taxon>Viridiplantae</taxon>
        <taxon>Streptophyta</taxon>
        <taxon>Embryophyta</taxon>
        <taxon>Tracheophyta</taxon>
        <taxon>Spermatophyta</taxon>
        <taxon>Magnoliopsida</taxon>
        <taxon>eudicotyledons</taxon>
        <taxon>Gunneridae</taxon>
        <taxon>Pentapetalae</taxon>
        <taxon>rosids</taxon>
        <taxon>fabids</taxon>
        <taxon>Fabales</taxon>
        <taxon>Fabaceae</taxon>
        <taxon>Papilionoideae</taxon>
        <taxon>50 kb inversion clade</taxon>
        <taxon>NPAAA clade</taxon>
        <taxon>Hologalegina</taxon>
        <taxon>IRL clade</taxon>
        <taxon>Trifolieae</taxon>
        <taxon>Trifolium</taxon>
    </lineage>
</organism>
<dbReference type="AlphaFoldDB" id="A0A392V6E8"/>
<proteinExistence type="predicted"/>
<sequence length="37" mass="4445">ESLRSPRATSQQRHRSARDPETRNRWWRGPLNQCTPI</sequence>
<evidence type="ECO:0000313" key="2">
    <source>
        <dbReference type="EMBL" id="MCI82415.1"/>
    </source>
</evidence>
<protein>
    <submittedName>
        <fullName evidence="2">Uncharacterized protein</fullName>
    </submittedName>
</protein>
<keyword evidence="3" id="KW-1185">Reference proteome</keyword>
<name>A0A392V6E8_9FABA</name>